<dbReference type="InterPro" id="IPR049452">
    <property type="entry name" value="Anoctamin_TM"/>
</dbReference>
<feature type="transmembrane region" description="Helical" evidence="6">
    <location>
        <begin position="596"/>
        <end position="623"/>
    </location>
</feature>
<proteinExistence type="inferred from homology"/>
<evidence type="ECO:0000313" key="9">
    <source>
        <dbReference type="Proteomes" id="UP000828390"/>
    </source>
</evidence>
<evidence type="ECO:0000313" key="8">
    <source>
        <dbReference type="EMBL" id="KAH3776654.1"/>
    </source>
</evidence>
<feature type="transmembrane region" description="Helical" evidence="6">
    <location>
        <begin position="313"/>
        <end position="338"/>
    </location>
</feature>
<keyword evidence="4 6" id="KW-1133">Transmembrane helix</keyword>
<feature type="domain" description="Anoctamin transmembrane" evidence="7">
    <location>
        <begin position="198"/>
        <end position="636"/>
    </location>
</feature>
<feature type="transmembrane region" description="Helical" evidence="6">
    <location>
        <begin position="238"/>
        <end position="259"/>
    </location>
</feature>
<evidence type="ECO:0000256" key="5">
    <source>
        <dbReference type="ARBA" id="ARBA00023136"/>
    </source>
</evidence>
<feature type="transmembrane region" description="Helical" evidence="6">
    <location>
        <begin position="358"/>
        <end position="379"/>
    </location>
</feature>
<reference evidence="8" key="1">
    <citation type="journal article" date="2019" name="bioRxiv">
        <title>The Genome of the Zebra Mussel, Dreissena polymorpha: A Resource for Invasive Species Research.</title>
        <authorList>
            <person name="McCartney M.A."/>
            <person name="Auch B."/>
            <person name="Kono T."/>
            <person name="Mallez S."/>
            <person name="Zhang Y."/>
            <person name="Obille A."/>
            <person name="Becker A."/>
            <person name="Abrahante J.E."/>
            <person name="Garbe J."/>
            <person name="Badalamenti J.P."/>
            <person name="Herman A."/>
            <person name="Mangelson H."/>
            <person name="Liachko I."/>
            <person name="Sullivan S."/>
            <person name="Sone E.D."/>
            <person name="Koren S."/>
            <person name="Silverstein K.A.T."/>
            <person name="Beckman K.B."/>
            <person name="Gohl D.M."/>
        </authorList>
    </citation>
    <scope>NUCLEOTIDE SEQUENCE</scope>
    <source>
        <strain evidence="8">Duluth1</strain>
        <tissue evidence="8">Whole animal</tissue>
    </source>
</reference>
<comment type="similarity">
    <text evidence="2 6">Belongs to the anoctamin family.</text>
</comment>
<name>A0A9D4ECQ6_DREPO</name>
<dbReference type="GO" id="GO:0005886">
    <property type="term" value="C:plasma membrane"/>
    <property type="evidence" value="ECO:0007669"/>
    <property type="project" value="TreeGrafter"/>
</dbReference>
<dbReference type="Pfam" id="PF04547">
    <property type="entry name" value="Anoctamin"/>
    <property type="match status" value="1"/>
</dbReference>
<feature type="transmembrane region" description="Helical" evidence="6">
    <location>
        <begin position="400"/>
        <end position="420"/>
    </location>
</feature>
<dbReference type="Proteomes" id="UP000828390">
    <property type="component" value="Unassembled WGS sequence"/>
</dbReference>
<gene>
    <name evidence="8" type="ORF">DPMN_178085</name>
</gene>
<comment type="caution">
    <text evidence="8">The sequence shown here is derived from an EMBL/GenBank/DDBJ whole genome shotgun (WGS) entry which is preliminary data.</text>
</comment>
<dbReference type="PANTHER" id="PTHR12308:SF74">
    <property type="entry name" value="ANOCTAMIN"/>
    <property type="match status" value="1"/>
</dbReference>
<keyword evidence="9" id="KW-1185">Reference proteome</keyword>
<keyword evidence="3 6" id="KW-0812">Transmembrane</keyword>
<feature type="transmembrane region" description="Helical" evidence="6">
    <location>
        <begin position="562"/>
        <end position="584"/>
    </location>
</feature>
<reference evidence="8" key="2">
    <citation type="submission" date="2020-11" db="EMBL/GenBank/DDBJ databases">
        <authorList>
            <person name="McCartney M.A."/>
            <person name="Auch B."/>
            <person name="Kono T."/>
            <person name="Mallez S."/>
            <person name="Becker A."/>
            <person name="Gohl D.M."/>
            <person name="Silverstein K.A.T."/>
            <person name="Koren S."/>
            <person name="Bechman K.B."/>
            <person name="Herman A."/>
            <person name="Abrahante J.E."/>
            <person name="Garbe J."/>
        </authorList>
    </citation>
    <scope>NUCLEOTIDE SEQUENCE</scope>
    <source>
        <strain evidence="8">Duluth1</strain>
        <tissue evidence="8">Whole animal</tissue>
    </source>
</reference>
<keyword evidence="5 6" id="KW-0472">Membrane</keyword>
<dbReference type="PANTHER" id="PTHR12308">
    <property type="entry name" value="ANOCTAMIN"/>
    <property type="match status" value="1"/>
</dbReference>
<comment type="subcellular location">
    <subcellularLocation>
        <location evidence="1 6">Membrane</location>
        <topology evidence="1 6">Multi-pass membrane protein</topology>
    </subcellularLocation>
</comment>
<dbReference type="AlphaFoldDB" id="A0A9D4ECQ6"/>
<feature type="transmembrane region" description="Helical" evidence="6">
    <location>
        <begin position="206"/>
        <end position="232"/>
    </location>
</feature>
<protein>
    <recommendedName>
        <fullName evidence="6">Anoctamin</fullName>
    </recommendedName>
</protein>
<organism evidence="8 9">
    <name type="scientific">Dreissena polymorpha</name>
    <name type="common">Zebra mussel</name>
    <name type="synonym">Mytilus polymorpha</name>
    <dbReference type="NCBI Taxonomy" id="45954"/>
    <lineage>
        <taxon>Eukaryota</taxon>
        <taxon>Metazoa</taxon>
        <taxon>Spiralia</taxon>
        <taxon>Lophotrochozoa</taxon>
        <taxon>Mollusca</taxon>
        <taxon>Bivalvia</taxon>
        <taxon>Autobranchia</taxon>
        <taxon>Heteroconchia</taxon>
        <taxon>Euheterodonta</taxon>
        <taxon>Imparidentia</taxon>
        <taxon>Neoheterodontei</taxon>
        <taxon>Myida</taxon>
        <taxon>Dreissenoidea</taxon>
        <taxon>Dreissenidae</taxon>
        <taxon>Dreissena</taxon>
    </lineage>
</organism>
<dbReference type="GO" id="GO:0005254">
    <property type="term" value="F:chloride channel activity"/>
    <property type="evidence" value="ECO:0007669"/>
    <property type="project" value="TreeGrafter"/>
</dbReference>
<accession>A0A9D4ECQ6</accession>
<dbReference type="InterPro" id="IPR007632">
    <property type="entry name" value="Anoctamin"/>
</dbReference>
<feature type="transmembrane region" description="Helical" evidence="6">
    <location>
        <begin position="510"/>
        <end position="532"/>
    </location>
</feature>
<comment type="caution">
    <text evidence="6">Lacks conserved residue(s) required for the propagation of feature annotation.</text>
</comment>
<evidence type="ECO:0000256" key="4">
    <source>
        <dbReference type="ARBA" id="ARBA00022989"/>
    </source>
</evidence>
<feature type="transmembrane region" description="Helical" evidence="6">
    <location>
        <begin position="432"/>
        <end position="454"/>
    </location>
</feature>
<evidence type="ECO:0000256" key="2">
    <source>
        <dbReference type="ARBA" id="ARBA00009671"/>
    </source>
</evidence>
<dbReference type="EMBL" id="JAIWYP010000009">
    <property type="protein sequence ID" value="KAH3776654.1"/>
    <property type="molecule type" value="Genomic_DNA"/>
</dbReference>
<evidence type="ECO:0000256" key="1">
    <source>
        <dbReference type="ARBA" id="ARBA00004141"/>
    </source>
</evidence>
<evidence type="ECO:0000259" key="7">
    <source>
        <dbReference type="Pfam" id="PF04547"/>
    </source>
</evidence>
<evidence type="ECO:0000256" key="3">
    <source>
        <dbReference type="ARBA" id="ARBA00022692"/>
    </source>
</evidence>
<evidence type="ECO:0000256" key="6">
    <source>
        <dbReference type="RuleBase" id="RU280814"/>
    </source>
</evidence>
<sequence length="666" mass="76753">MEEVLKPQSTNNDVNFEPLVVMEFALNTNQAAIEWMITKLQASSERNGAELCVTAVRMEHNQGQTETVLLIGGRTERLLLGAEMMGLMKEYRDGNLREFTSIDINNFRGADNPDGILSMAEKQKIIFRELENIRATDEDEHVPGYEFIKLYPGRTIVKKMLSSDIVKTLFPIHDQDFLKKLGAEWYKRPLSSQPIEKIKYYFGEKLGIYFAFLGFYTISLIPPALIGFLYWITSWQNLYREAIFAVFNLIWATVFLEAWKRYCAELAFKWGCTDFVSSKFEEPRANFHGHMGRNPVTQKPEPVFPKSQQLLRFYGVTVPVLFLCLTCAFYAMLGYFWLQAIVDRWYLEDKSWLNKIDTFMPTVVYAVVIAILNAIYRKVATILNEFENHRLQTSYDNHMILKLILFEFINCFISLFYVAFYLQDMKLLKSHLMALLITTQILGQVQESVVPFLFQRRRAHRLQQAVRKLETAQSVSYSNGDVGQDLLRQVSIESSMDQYRGTQDDYLEMFLQFGYVFLFSSVFPLAAMWALINNVTEIRSDAFKMCRVFQRPFTESAANIGAWQMAFELVSVLAVMTNCALIGMNPEVQRLLPSDITAVNVLIIFVAVEHILLALKMAVAYFIPDVPDWVEVEVAKIAYQSKLALQKEQIQRSAASKRKAEVISTI</sequence>